<keyword evidence="4" id="KW-0503">Monooxygenase</keyword>
<dbReference type="InterPro" id="IPR014756">
    <property type="entry name" value="Ig_E-set"/>
</dbReference>
<dbReference type="EMBL" id="CP120992">
    <property type="protein sequence ID" value="WLQ45009.1"/>
    <property type="molecule type" value="Genomic_DNA"/>
</dbReference>
<dbReference type="GO" id="GO:0004497">
    <property type="term" value="F:monooxygenase activity"/>
    <property type="evidence" value="ECO:0007669"/>
    <property type="project" value="UniProtKB-KW"/>
</dbReference>
<keyword evidence="1 2" id="KW-0732">Signal</keyword>
<protein>
    <submittedName>
        <fullName evidence="4">Lytic polysaccharide monooxygenase</fullName>
    </submittedName>
</protein>
<dbReference type="Proteomes" id="UP001229952">
    <property type="component" value="Chromosome"/>
</dbReference>
<feature type="signal peptide" evidence="2">
    <location>
        <begin position="1"/>
        <end position="30"/>
    </location>
</feature>
<dbReference type="Pfam" id="PF03067">
    <property type="entry name" value="LPMO_10"/>
    <property type="match status" value="1"/>
</dbReference>
<dbReference type="CDD" id="cd21177">
    <property type="entry name" value="LPMO_AA10"/>
    <property type="match status" value="1"/>
</dbReference>
<dbReference type="SUPFAM" id="SSF81296">
    <property type="entry name" value="E set domains"/>
    <property type="match status" value="1"/>
</dbReference>
<dbReference type="RefSeq" id="WP_306092232.1">
    <property type="nucleotide sequence ID" value="NZ_CP120992.1"/>
</dbReference>
<feature type="chain" id="PRO_5047470768" evidence="2">
    <location>
        <begin position="31"/>
        <end position="171"/>
    </location>
</feature>
<dbReference type="InterPro" id="IPR051024">
    <property type="entry name" value="GlcNAc_Chitin_IntDeg"/>
</dbReference>
<sequence>MHAKRKTAVAVGAVLAPVLALTLPAGSASAHGYISSPPSRQAQCAAGTVSCGDITYEPQSVEGPKGLTSCSGGNGRFADLDDDSKGWKVTPVSASTSFQWVLTARHSTSTWQYFASGQKIAEFNDNGAQPGATVTHQVNFGNLKGRQKVLAVWNIADTSNAFYACIDVNVS</sequence>
<proteinExistence type="predicted"/>
<keyword evidence="4" id="KW-0560">Oxidoreductase</keyword>
<evidence type="ECO:0000259" key="3">
    <source>
        <dbReference type="Pfam" id="PF03067"/>
    </source>
</evidence>
<dbReference type="Gene3D" id="2.70.50.50">
    <property type="entry name" value="chitin-binding protein cbp21"/>
    <property type="match status" value="1"/>
</dbReference>
<keyword evidence="5" id="KW-1185">Reference proteome</keyword>
<evidence type="ECO:0000256" key="2">
    <source>
        <dbReference type="SAM" id="SignalP"/>
    </source>
</evidence>
<reference evidence="4 5" key="1">
    <citation type="submission" date="2023-03" db="EMBL/GenBank/DDBJ databases">
        <title>Isolation and description of six Streptomyces strains from soil environments, able to metabolize different microbial glucans.</title>
        <authorList>
            <person name="Widen T."/>
            <person name="Larsbrink J."/>
        </authorList>
    </citation>
    <scope>NUCLEOTIDE SEQUENCE [LARGE SCALE GENOMIC DNA]</scope>
    <source>
        <strain evidence="4 5">Mut2</strain>
    </source>
</reference>
<evidence type="ECO:0000256" key="1">
    <source>
        <dbReference type="ARBA" id="ARBA00022729"/>
    </source>
</evidence>
<dbReference type="PANTHER" id="PTHR34823:SF1">
    <property type="entry name" value="CHITIN-BINDING TYPE-4 DOMAIN-CONTAINING PROTEIN"/>
    <property type="match status" value="1"/>
</dbReference>
<dbReference type="InterPro" id="IPR004302">
    <property type="entry name" value="Cellulose/chitin-bd_N"/>
</dbReference>
<feature type="domain" description="Chitin-binding type-4" evidence="3">
    <location>
        <begin position="31"/>
        <end position="168"/>
    </location>
</feature>
<gene>
    <name evidence="4" type="ORF">P8A22_37025</name>
</gene>
<dbReference type="PANTHER" id="PTHR34823">
    <property type="entry name" value="GLCNAC-BINDING PROTEIN A"/>
    <property type="match status" value="1"/>
</dbReference>
<evidence type="ECO:0000313" key="4">
    <source>
        <dbReference type="EMBL" id="WLQ45009.1"/>
    </source>
</evidence>
<name>A0ABY9IEB7_9ACTN</name>
<evidence type="ECO:0000313" key="5">
    <source>
        <dbReference type="Proteomes" id="UP001229952"/>
    </source>
</evidence>
<accession>A0ABY9IEB7</accession>
<organism evidence="4 5">
    <name type="scientific">Streptomyces laculatispora</name>
    <dbReference type="NCBI Taxonomy" id="887464"/>
    <lineage>
        <taxon>Bacteria</taxon>
        <taxon>Bacillati</taxon>
        <taxon>Actinomycetota</taxon>
        <taxon>Actinomycetes</taxon>
        <taxon>Kitasatosporales</taxon>
        <taxon>Streptomycetaceae</taxon>
        <taxon>Streptomyces</taxon>
    </lineage>
</organism>